<dbReference type="Proteomes" id="UP000007587">
    <property type="component" value="Chromosome"/>
</dbReference>
<dbReference type="EMBL" id="CP003389">
    <property type="protein sequence ID" value="AFE07206.1"/>
    <property type="molecule type" value="Genomic_DNA"/>
</dbReference>
<organism evidence="1 2">
    <name type="scientific">Corallococcus coralloides (strain ATCC 25202 / DSM 2259 / NBRC 100086 / M2)</name>
    <name type="common">Myxococcus coralloides</name>
    <dbReference type="NCBI Taxonomy" id="1144275"/>
    <lineage>
        <taxon>Bacteria</taxon>
        <taxon>Pseudomonadati</taxon>
        <taxon>Myxococcota</taxon>
        <taxon>Myxococcia</taxon>
        <taxon>Myxococcales</taxon>
        <taxon>Cystobacterineae</taxon>
        <taxon>Myxococcaceae</taxon>
        <taxon>Corallococcus</taxon>
    </lineage>
</organism>
<evidence type="ECO:0000313" key="2">
    <source>
        <dbReference type="Proteomes" id="UP000007587"/>
    </source>
</evidence>
<dbReference type="AlphaFoldDB" id="H8N2A1"/>
<gene>
    <name evidence="1" type="ordered locus">COCOR_06897</name>
</gene>
<reference evidence="1 2" key="1">
    <citation type="journal article" date="2012" name="J. Bacteriol.">
        <title>Complete Genome Sequence of the Fruiting Myxobacterium Corallococcus coralloides DSM 2259.</title>
        <authorList>
            <person name="Huntley S."/>
            <person name="Zhang Y."/>
            <person name="Treuner-Lange A."/>
            <person name="Kneip S."/>
            <person name="Sensen C.W."/>
            <person name="Sogaard-Andersen L."/>
        </authorList>
    </citation>
    <scope>NUCLEOTIDE SEQUENCE [LARGE SCALE GENOMIC DNA]</scope>
    <source>
        <strain evidence="2">ATCC 25202 / DSM 2259 / NBRC 100086 / M2</strain>
    </source>
</reference>
<name>H8N2A1_CORCM</name>
<proteinExistence type="predicted"/>
<protein>
    <submittedName>
        <fullName evidence="1">Uncharacterized protein</fullName>
    </submittedName>
</protein>
<dbReference type="InParanoid" id="H8N2A1"/>
<dbReference type="STRING" id="1144275.COCOR_06897"/>
<sequence>MKTWKPRQQYLEGLVRQSAEAASGERPGADAPVLPPELEEWLAQLRLLYGVPFEYLVPDYRMLPPEAIRFFSLDRNWTDRLVEGALSIGSNSTRENLHTQAVYGQVRSRVDLSEMLVRSKLRGVPPPASAVAGGPLAGFLLRSAVVSGWPGLEVSGYQGQGSERTKLDIVRMDRLSPDVLLVLFSGAPDEVDLMEPPEGLHFGIRETDDAPPKPYTFLRGLGYGGFPAGQQLPDSPSTPVPMRAGSVPGVLEVTQLAAALQQALKGQGALGPDGTFTSAEFAIQMVRAAGLQPFVSAPSQSSADESMP</sequence>
<evidence type="ECO:0000313" key="1">
    <source>
        <dbReference type="EMBL" id="AFE07206.1"/>
    </source>
</evidence>
<dbReference type="RefSeq" id="WP_014399682.1">
    <property type="nucleotide sequence ID" value="NC_017030.1"/>
</dbReference>
<dbReference type="HOGENOM" id="CLU_070588_0_0_7"/>
<dbReference type="eggNOG" id="ENOG503221E">
    <property type="taxonomic scope" value="Bacteria"/>
</dbReference>
<keyword evidence="2" id="KW-1185">Reference proteome</keyword>
<reference evidence="2" key="2">
    <citation type="submission" date="2012-03" db="EMBL/GenBank/DDBJ databases">
        <title>Genome sequence of the fruiting myxobacterium Corallococcus coralloides DSM 2259.</title>
        <authorList>
            <person name="Huntley S."/>
            <person name="Zhang Y."/>
            <person name="Treuner-Lange A."/>
            <person name="Sensen C.W."/>
            <person name="Sogaard-Andersen L."/>
        </authorList>
    </citation>
    <scope>NUCLEOTIDE SEQUENCE [LARGE SCALE GENOMIC DNA]</scope>
    <source>
        <strain evidence="2">ATCC 25202 / DSM 2259 / NBRC 100086 / M2</strain>
    </source>
</reference>
<dbReference type="OrthoDB" id="4846903at2"/>
<accession>H8N2A1</accession>
<dbReference type="KEGG" id="ccx:COCOR_06897"/>